<keyword evidence="5" id="KW-1133">Transmembrane helix</keyword>
<dbReference type="PROSITE" id="PS50089">
    <property type="entry name" value="ZF_RING_2"/>
    <property type="match status" value="1"/>
</dbReference>
<organism evidence="7 8">
    <name type="scientific">Prorocentrum cordatum</name>
    <dbReference type="NCBI Taxonomy" id="2364126"/>
    <lineage>
        <taxon>Eukaryota</taxon>
        <taxon>Sar</taxon>
        <taxon>Alveolata</taxon>
        <taxon>Dinophyceae</taxon>
        <taxon>Prorocentrales</taxon>
        <taxon>Prorocentraceae</taxon>
        <taxon>Prorocentrum</taxon>
    </lineage>
</organism>
<dbReference type="PANTHER" id="PTHR22763">
    <property type="entry name" value="RING ZINC FINGER PROTEIN"/>
    <property type="match status" value="1"/>
</dbReference>
<dbReference type="SMART" id="SM00184">
    <property type="entry name" value="RING"/>
    <property type="match status" value="1"/>
</dbReference>
<accession>A0ABN9W4H3</accession>
<evidence type="ECO:0000256" key="5">
    <source>
        <dbReference type="SAM" id="Phobius"/>
    </source>
</evidence>
<feature type="non-terminal residue" evidence="7">
    <location>
        <position position="1"/>
    </location>
</feature>
<keyword evidence="2 4" id="KW-0863">Zinc-finger</keyword>
<evidence type="ECO:0000256" key="1">
    <source>
        <dbReference type="ARBA" id="ARBA00022723"/>
    </source>
</evidence>
<evidence type="ECO:0000256" key="3">
    <source>
        <dbReference type="ARBA" id="ARBA00022833"/>
    </source>
</evidence>
<name>A0ABN9W4H3_9DINO</name>
<keyword evidence="5" id="KW-0812">Transmembrane</keyword>
<dbReference type="Gene3D" id="3.30.40.10">
    <property type="entry name" value="Zinc/RING finger domain, C3HC4 (zinc finger)"/>
    <property type="match status" value="1"/>
</dbReference>
<gene>
    <name evidence="7" type="ORF">PCOR1329_LOCUS63607</name>
</gene>
<evidence type="ECO:0000256" key="2">
    <source>
        <dbReference type="ARBA" id="ARBA00022771"/>
    </source>
</evidence>
<keyword evidence="5" id="KW-0472">Membrane</keyword>
<keyword evidence="8" id="KW-1185">Reference proteome</keyword>
<dbReference type="PANTHER" id="PTHR22763:SF192">
    <property type="entry name" value="RING-TYPE DOMAIN-CONTAINING PROTEIN"/>
    <property type="match status" value="1"/>
</dbReference>
<comment type="caution">
    <text evidence="7">The sequence shown here is derived from an EMBL/GenBank/DDBJ whole genome shotgun (WGS) entry which is preliminary data.</text>
</comment>
<dbReference type="Proteomes" id="UP001189429">
    <property type="component" value="Unassembled WGS sequence"/>
</dbReference>
<reference evidence="7" key="1">
    <citation type="submission" date="2023-10" db="EMBL/GenBank/DDBJ databases">
        <authorList>
            <person name="Chen Y."/>
            <person name="Shah S."/>
            <person name="Dougan E. K."/>
            <person name="Thang M."/>
            <person name="Chan C."/>
        </authorList>
    </citation>
    <scope>NUCLEOTIDE SEQUENCE [LARGE SCALE GENOMIC DNA]</scope>
</reference>
<dbReference type="SUPFAM" id="SSF57850">
    <property type="entry name" value="RING/U-box"/>
    <property type="match status" value="1"/>
</dbReference>
<evidence type="ECO:0000313" key="8">
    <source>
        <dbReference type="Proteomes" id="UP001189429"/>
    </source>
</evidence>
<dbReference type="EMBL" id="CAUYUJ010018079">
    <property type="protein sequence ID" value="CAK0880475.1"/>
    <property type="molecule type" value="Genomic_DNA"/>
</dbReference>
<dbReference type="InterPro" id="IPR050731">
    <property type="entry name" value="HRD1_E3_ubiq-ligases"/>
</dbReference>
<feature type="transmembrane region" description="Helical" evidence="5">
    <location>
        <begin position="134"/>
        <end position="160"/>
    </location>
</feature>
<dbReference type="InterPro" id="IPR013083">
    <property type="entry name" value="Znf_RING/FYVE/PHD"/>
</dbReference>
<evidence type="ECO:0000259" key="6">
    <source>
        <dbReference type="PROSITE" id="PS50089"/>
    </source>
</evidence>
<dbReference type="InterPro" id="IPR001841">
    <property type="entry name" value="Znf_RING"/>
</dbReference>
<keyword evidence="3" id="KW-0862">Zinc</keyword>
<feature type="transmembrane region" description="Helical" evidence="5">
    <location>
        <begin position="172"/>
        <end position="193"/>
    </location>
</feature>
<feature type="transmembrane region" description="Helical" evidence="5">
    <location>
        <begin position="228"/>
        <end position="248"/>
    </location>
</feature>
<keyword evidence="1" id="KW-0479">Metal-binding</keyword>
<feature type="domain" description="RING-type" evidence="6">
    <location>
        <begin position="285"/>
        <end position="325"/>
    </location>
</feature>
<evidence type="ECO:0000256" key="4">
    <source>
        <dbReference type="PROSITE-ProRule" id="PRU00175"/>
    </source>
</evidence>
<proteinExistence type="predicted"/>
<evidence type="ECO:0000313" key="7">
    <source>
        <dbReference type="EMBL" id="CAK0880475.1"/>
    </source>
</evidence>
<dbReference type="Pfam" id="PF13639">
    <property type="entry name" value="zf-RING_2"/>
    <property type="match status" value="1"/>
</dbReference>
<protein>
    <recommendedName>
        <fullName evidence="6">RING-type domain-containing protein</fullName>
    </recommendedName>
</protein>
<dbReference type="CDD" id="cd16448">
    <property type="entry name" value="RING-H2"/>
    <property type="match status" value="1"/>
</dbReference>
<sequence length="335" mass="36858">TSGGRRNEKIITSGVWVRSQFGSGLRLSAGQIRSSCARARGPPPTARRRRDAASPFRPAMAGAAPLQPPRVVREGSISWSVPPPEAWLVPTFLDPHRVLQRRLTGALWSNFCIDLDGDLPDEAIAGLKWLRAPILVSFLLCAVAFSLQAFCMVEGWIVLFTMKSIPRDCIAVWYWALCYCSAVCSLPICMVPAELAVVSCVALGEVIRRLSFQCSDDLCGLSETVAQWGLPSVACVAVAGGVAHLTLGRLRRIHGRWRQEGAAPEEVVSIVFSDAMCCEQDDAECVVCMTEDPSARWIKLKCSHGFHEGCIREWLERSSRCPLCRLDLRTAYLDP</sequence>